<sequence length="514" mass="58850">MNFEEEQEELELEDLSIDPDFKVLQQNSTSYSTACAAKRKWPVGFWIILKLLCVFYHRDLISSRKCFACRVKHLGKNKRYPSVPEKLCYLSEWKCVPRKRELIPSLAISYEIELLEETDDETTLLLENRSPGGECDVCDTQWWDFNGQPSRYTARHIGGQCWNHPGSGIISILLHLSCLGIVILDASYYIPNMWADSSQTLHLVNKVSFFIIASSVPFVSLCSKVRSFFVEEIPYLSCTSALNARYLIKRGQLMNLSERGLPGKLFLGLCLVLPIVCALYRGMLYIFLSQCGVNAHAVLTTLAGIFFYETVGCFMYTLYFVRVSFQHQFSLLLSYIKEHEGYLDKCRGVIFQVATDFKCFKDFCTMYVLVTLPVVALVLTSNVALQYMTHNVCKSPKDMAILYIENNISLHVWVVVVFFIFALTYAMGGFSVGYLWENFHDDVLQLETERFPTFWIKLTRQLSHLCKQTNTLTVTLVLSVLTFFMALQLDNQDVSFLANACNGTDLNVTNHYCK</sequence>
<feature type="transmembrane region" description="Helical" evidence="1">
    <location>
        <begin position="172"/>
        <end position="191"/>
    </location>
</feature>
<evidence type="ECO:0000313" key="3">
    <source>
        <dbReference type="Proteomes" id="UP001152320"/>
    </source>
</evidence>
<keyword evidence="1" id="KW-0812">Transmembrane</keyword>
<feature type="transmembrane region" description="Helical" evidence="1">
    <location>
        <begin position="470"/>
        <end position="489"/>
    </location>
</feature>
<protein>
    <submittedName>
        <fullName evidence="2">Uncharacterized protein</fullName>
    </submittedName>
</protein>
<evidence type="ECO:0000313" key="2">
    <source>
        <dbReference type="EMBL" id="KAJ8037285.1"/>
    </source>
</evidence>
<keyword evidence="3" id="KW-1185">Reference proteome</keyword>
<feature type="transmembrane region" description="Helical" evidence="1">
    <location>
        <begin position="367"/>
        <end position="388"/>
    </location>
</feature>
<reference evidence="2" key="1">
    <citation type="submission" date="2021-10" db="EMBL/GenBank/DDBJ databases">
        <title>Tropical sea cucumber genome reveals ecological adaptation and Cuvierian tubules defense mechanism.</title>
        <authorList>
            <person name="Chen T."/>
        </authorList>
    </citation>
    <scope>NUCLEOTIDE SEQUENCE</scope>
    <source>
        <strain evidence="2">Nanhai2018</strain>
        <tissue evidence="2">Muscle</tissue>
    </source>
</reference>
<feature type="transmembrane region" description="Helical" evidence="1">
    <location>
        <begin position="408"/>
        <end position="436"/>
    </location>
</feature>
<dbReference type="EMBL" id="JAIZAY010000008">
    <property type="protein sequence ID" value="KAJ8037285.1"/>
    <property type="molecule type" value="Genomic_DNA"/>
</dbReference>
<keyword evidence="1" id="KW-1133">Transmembrane helix</keyword>
<proteinExistence type="predicted"/>
<dbReference type="AlphaFoldDB" id="A0A9Q1C2K2"/>
<keyword evidence="1" id="KW-0472">Membrane</keyword>
<feature type="transmembrane region" description="Helical" evidence="1">
    <location>
        <begin position="203"/>
        <end position="222"/>
    </location>
</feature>
<dbReference type="OrthoDB" id="10042460at2759"/>
<organism evidence="2 3">
    <name type="scientific">Holothuria leucospilota</name>
    <name type="common">Black long sea cucumber</name>
    <name type="synonym">Mertensiothuria leucospilota</name>
    <dbReference type="NCBI Taxonomy" id="206669"/>
    <lineage>
        <taxon>Eukaryota</taxon>
        <taxon>Metazoa</taxon>
        <taxon>Echinodermata</taxon>
        <taxon>Eleutherozoa</taxon>
        <taxon>Echinozoa</taxon>
        <taxon>Holothuroidea</taxon>
        <taxon>Aspidochirotacea</taxon>
        <taxon>Aspidochirotida</taxon>
        <taxon>Holothuriidae</taxon>
        <taxon>Holothuria</taxon>
    </lineage>
</organism>
<feature type="transmembrane region" description="Helical" evidence="1">
    <location>
        <begin position="299"/>
        <end position="321"/>
    </location>
</feature>
<feature type="transmembrane region" description="Helical" evidence="1">
    <location>
        <begin position="265"/>
        <end position="287"/>
    </location>
</feature>
<evidence type="ECO:0000256" key="1">
    <source>
        <dbReference type="SAM" id="Phobius"/>
    </source>
</evidence>
<gene>
    <name evidence="2" type="ORF">HOLleu_18066</name>
</gene>
<comment type="caution">
    <text evidence="2">The sequence shown here is derived from an EMBL/GenBank/DDBJ whole genome shotgun (WGS) entry which is preliminary data.</text>
</comment>
<accession>A0A9Q1C2K2</accession>
<name>A0A9Q1C2K2_HOLLE</name>
<dbReference type="Proteomes" id="UP001152320">
    <property type="component" value="Chromosome 8"/>
</dbReference>